<organism evidence="8 9">
    <name type="scientific">Tropicimonas omnivorans</name>
    <dbReference type="NCBI Taxonomy" id="3075590"/>
    <lineage>
        <taxon>Bacteria</taxon>
        <taxon>Pseudomonadati</taxon>
        <taxon>Pseudomonadota</taxon>
        <taxon>Alphaproteobacteria</taxon>
        <taxon>Rhodobacterales</taxon>
        <taxon>Roseobacteraceae</taxon>
        <taxon>Tropicimonas</taxon>
    </lineage>
</organism>
<feature type="domain" description="ABC3 transporter permease C-terminal" evidence="7">
    <location>
        <begin position="723"/>
        <end position="830"/>
    </location>
</feature>
<dbReference type="Pfam" id="PF02687">
    <property type="entry name" value="FtsX"/>
    <property type="match status" value="2"/>
</dbReference>
<comment type="subcellular location">
    <subcellularLocation>
        <location evidence="1">Cell membrane</location>
        <topology evidence="1">Multi-pass membrane protein</topology>
    </subcellularLocation>
</comment>
<keyword evidence="5 6" id="KW-0472">Membrane</keyword>
<name>A0ABU3DF24_9RHOB</name>
<dbReference type="EMBL" id="JAVRHL010000002">
    <property type="protein sequence ID" value="MDT0682326.1"/>
    <property type="molecule type" value="Genomic_DNA"/>
</dbReference>
<proteinExistence type="predicted"/>
<feature type="transmembrane region" description="Helical" evidence="6">
    <location>
        <begin position="427"/>
        <end position="453"/>
    </location>
</feature>
<sequence length="842" mass="86949">MSLPNAARIARRELRGGLRAFWVFLACLALGVAAIAAVGTVREGIEGGLDREGAALLGGDAELSFTYRFANAEEIGWMLERAGALSEVVDFRSMAVTGEGEAARRALTQVKGVDDAYPLYGEVRLQGGQPLGDALAGRGARPGAVMAPVLAARLGLETGDTFRLGTGNFVLAGLIEAEPDDAGDGFGLGPRTLVRRIDLQGTGLLEPGTLFDSKYRMTLPPDTDLEALEAAARARFADEGLRWRDRRNGAPGIAEFVEQMSAFLVLVGMAGLAVGGIGVSSAVNAYLDRKTEVIATLKSLGADGRTIFLAYFMQIGALALIGIGMGLAIGAAAPLLAAPLLEDRLPIPADFGLYPQPLAEAALYGALAAALFTLWPLSRAEAVRPAALFRGSVERRSLPRARYLVATLALAGALVGSAAILSPEPILALYAALGVAGSLALLALAAAGTRIVARRLTRSRLLRGRTTLRLAAGSVGGPGGETAAVILSLGLGLSVLSAVGQVDHNLRSAIETELPDVAPAFFVLDIQPSQIDGYLSRVEGDPGVSRVDTAPMLRGVISQINGRPASEVADHWVLSGDRGVTYSEAPPARTTLTSGTWWPEGYDGPPQVSFAAEEGAEMGLALGDAITVNILGREITAEITSFREVDFSSAGIGFIMSMNPAALEGYPHSWISTVYAEPDAEAALLRDISGAYPNITAIGVRDAIARVSEVLGSVVAAITSGAGATLLTGIVVLIGAAAAGVRARIFEAAVLRTVGAVRGQVLTYLALRSALLGAAAGLVALLAGTISAWAVMTFVLDADFSIAAGPALAIVFGGALASLLAGLAFAWRPLSVRPAGVLRARE</sequence>
<evidence type="ECO:0000256" key="2">
    <source>
        <dbReference type="ARBA" id="ARBA00022475"/>
    </source>
</evidence>
<evidence type="ECO:0000313" key="9">
    <source>
        <dbReference type="Proteomes" id="UP001265259"/>
    </source>
</evidence>
<dbReference type="Proteomes" id="UP001265259">
    <property type="component" value="Unassembled WGS sequence"/>
</dbReference>
<dbReference type="InterPro" id="IPR003838">
    <property type="entry name" value="ABC3_permease_C"/>
</dbReference>
<feature type="transmembrane region" description="Helical" evidence="6">
    <location>
        <begin position="774"/>
        <end position="796"/>
    </location>
</feature>
<feature type="transmembrane region" description="Helical" evidence="6">
    <location>
        <begin position="710"/>
        <end position="739"/>
    </location>
</feature>
<feature type="transmembrane region" description="Helical" evidence="6">
    <location>
        <begin position="401"/>
        <end position="421"/>
    </location>
</feature>
<comment type="caution">
    <text evidence="8">The sequence shown here is derived from an EMBL/GenBank/DDBJ whole genome shotgun (WGS) entry which is preliminary data.</text>
</comment>
<dbReference type="PANTHER" id="PTHR30287:SF1">
    <property type="entry name" value="INNER MEMBRANE PROTEIN"/>
    <property type="match status" value="1"/>
</dbReference>
<keyword evidence="2" id="KW-1003">Cell membrane</keyword>
<evidence type="ECO:0000256" key="5">
    <source>
        <dbReference type="ARBA" id="ARBA00023136"/>
    </source>
</evidence>
<evidence type="ECO:0000256" key="4">
    <source>
        <dbReference type="ARBA" id="ARBA00022989"/>
    </source>
</evidence>
<evidence type="ECO:0000313" key="8">
    <source>
        <dbReference type="EMBL" id="MDT0682326.1"/>
    </source>
</evidence>
<reference evidence="8 9" key="1">
    <citation type="submission" date="2023-09" db="EMBL/GenBank/DDBJ databases">
        <authorList>
            <person name="Rey-Velasco X."/>
        </authorList>
    </citation>
    <scope>NUCLEOTIDE SEQUENCE [LARGE SCALE GENOMIC DNA]</scope>
    <source>
        <strain evidence="8 9">F158</strain>
    </source>
</reference>
<accession>A0ABU3DF24</accession>
<protein>
    <submittedName>
        <fullName evidence="8">FtsX-like permease family protein</fullName>
    </submittedName>
</protein>
<evidence type="ECO:0000256" key="3">
    <source>
        <dbReference type="ARBA" id="ARBA00022692"/>
    </source>
</evidence>
<feature type="transmembrane region" description="Helical" evidence="6">
    <location>
        <begin position="802"/>
        <end position="827"/>
    </location>
</feature>
<dbReference type="PANTHER" id="PTHR30287">
    <property type="entry name" value="MEMBRANE COMPONENT OF PREDICTED ABC SUPERFAMILY METABOLITE UPTAKE TRANSPORTER"/>
    <property type="match status" value="1"/>
</dbReference>
<evidence type="ECO:0000256" key="6">
    <source>
        <dbReference type="SAM" id="Phobius"/>
    </source>
</evidence>
<dbReference type="RefSeq" id="WP_311690084.1">
    <property type="nucleotide sequence ID" value="NZ_JAVRHL010000002.1"/>
</dbReference>
<keyword evidence="9" id="KW-1185">Reference proteome</keyword>
<feature type="transmembrane region" description="Helical" evidence="6">
    <location>
        <begin position="361"/>
        <end position="380"/>
    </location>
</feature>
<dbReference type="InterPro" id="IPR038766">
    <property type="entry name" value="Membrane_comp_ABC_pdt"/>
</dbReference>
<evidence type="ECO:0000256" key="1">
    <source>
        <dbReference type="ARBA" id="ARBA00004651"/>
    </source>
</evidence>
<keyword evidence="3 6" id="KW-0812">Transmembrane</keyword>
<feature type="domain" description="ABC3 transporter permease C-terminal" evidence="7">
    <location>
        <begin position="270"/>
        <end position="380"/>
    </location>
</feature>
<feature type="transmembrane region" description="Helical" evidence="6">
    <location>
        <begin position="21"/>
        <end position="41"/>
    </location>
</feature>
<gene>
    <name evidence="8" type="ORF">RM543_06495</name>
</gene>
<keyword evidence="4 6" id="KW-1133">Transmembrane helix</keyword>
<feature type="transmembrane region" description="Helical" evidence="6">
    <location>
        <begin position="308"/>
        <end position="341"/>
    </location>
</feature>
<feature type="transmembrane region" description="Helical" evidence="6">
    <location>
        <begin position="263"/>
        <end position="287"/>
    </location>
</feature>
<evidence type="ECO:0000259" key="7">
    <source>
        <dbReference type="Pfam" id="PF02687"/>
    </source>
</evidence>